<dbReference type="PANTHER" id="PTHR10540:SF7">
    <property type="entry name" value="26S PROTEASOME NON-ATPASE REGULATORY SUBUNIT 7"/>
    <property type="match status" value="1"/>
</dbReference>
<feature type="region of interest" description="Disordered" evidence="4">
    <location>
        <begin position="308"/>
        <end position="393"/>
    </location>
</feature>
<feature type="compositionally biased region" description="Basic and acidic residues" evidence="4">
    <location>
        <begin position="199"/>
        <end position="208"/>
    </location>
</feature>
<feature type="domain" description="MPN" evidence="5">
    <location>
        <begin position="450"/>
        <end position="591"/>
    </location>
</feature>
<dbReference type="AlphaFoldDB" id="A0A4T0INM3"/>
<feature type="compositionally biased region" description="Basic and acidic residues" evidence="4">
    <location>
        <begin position="752"/>
        <end position="779"/>
    </location>
</feature>
<comment type="similarity">
    <text evidence="2">Belongs to the peptidase M67A family.</text>
</comment>
<dbReference type="GO" id="GO:0043161">
    <property type="term" value="P:proteasome-mediated ubiquitin-dependent protein catabolic process"/>
    <property type="evidence" value="ECO:0007669"/>
    <property type="project" value="TreeGrafter"/>
</dbReference>
<dbReference type="EMBL" id="SPOI01000008">
    <property type="protein sequence ID" value="TIB42361.1"/>
    <property type="molecule type" value="Genomic_DNA"/>
</dbReference>
<dbReference type="EMBL" id="SPOF01000027">
    <property type="protein sequence ID" value="TIB10908.1"/>
    <property type="molecule type" value="Genomic_DNA"/>
</dbReference>
<proteinExistence type="inferred from homology"/>
<feature type="compositionally biased region" description="Low complexity" evidence="4">
    <location>
        <begin position="317"/>
        <end position="340"/>
    </location>
</feature>
<comment type="caution">
    <text evidence="6">The sequence shown here is derived from an EMBL/GenBank/DDBJ whole genome shotgun (WGS) entry which is preliminary data.</text>
</comment>
<dbReference type="OrthoDB" id="10256771at2759"/>
<sequence length="779" mass="86231">MSYYENNQQGNSANYPPQYVNPASLSSGEQQQSNTDDSFKLDTITSTRFPTPPSSNEHLIELDGGPTGDFNIGYNFLPTPESSPYESDFNLEIPSAPMSHAMSQEISSDMSIGMANNFGNSLGMFYPTPPTSSMGSMQSNMFSVDQTGVDQELHRLLMQSGASAHIEQLHQEERQRVTHAYRLQQQEEEEQQRQQQQQQEEHEQEQQRLHQRMMFEKMQQVNISQQQTQQAQNTQTHYRQPPPPPTGHPYRIAEQSTRSIRRKQSAPAFRSTQAQSTSMGVHPAATTSMNMSMGIHPSATIAYPQASTSSLGRIEESQPQPQREPQSLPQRQPQPYGQPQVTSNGQSSCHRNVRGIKSKRQGGPRKAISMPAIRQVSSIQAEDKSQPKMTKSPGGISFINFTQEHAEALIAGVAPSGSNKRKKKAAAAAAQHCFRIMTTSATSTSTSTVCQVHPLVLLSVSDHHARAVKGSKKRVVGCLLGQDNGSVINVANSFAVPFEEDEKDPKTWFLDHDFIEGMMEMFKKVNAREKLIGFYHSGPSLRASDLEINELFKKWSNRPVMVVINAGGGEDDVNKDQGEIPAEAYVQIEEVREDGSPPAKTFLHIPSQIVAEESEEIGVEHLLRDVRPTNTANANISLLGGETLTTRVSALLGALRGLTNRLSTISKYLDDVQSGKLRTNHSILYDLQEIVSLLPSGADDSTEDMLKAVSREGNDGHVVLYLSSLIRAVIKLHDLVDNKLTNSRAELGLPEISKESKDKEEQKSSDSKETKDAKQDDKK</sequence>
<dbReference type="Proteomes" id="UP000306954">
    <property type="component" value="Unassembled WGS sequence"/>
</dbReference>
<dbReference type="InterPro" id="IPR000555">
    <property type="entry name" value="JAMM/MPN+_dom"/>
</dbReference>
<dbReference type="CDD" id="cd08062">
    <property type="entry name" value="MPN_RPN7_8"/>
    <property type="match status" value="1"/>
</dbReference>
<gene>
    <name evidence="7" type="ORF">E3P86_00374</name>
    <name evidence="6" type="ORF">E3P90_02659</name>
</gene>
<feature type="compositionally biased region" description="Polar residues" evidence="4">
    <location>
        <begin position="1"/>
        <end position="36"/>
    </location>
</feature>
<evidence type="ECO:0000256" key="1">
    <source>
        <dbReference type="ARBA" id="ARBA00002187"/>
    </source>
</evidence>
<evidence type="ECO:0000256" key="4">
    <source>
        <dbReference type="SAM" id="MobiDB-lite"/>
    </source>
</evidence>
<feature type="compositionally biased region" description="Low complexity" evidence="4">
    <location>
        <begin position="220"/>
        <end position="236"/>
    </location>
</feature>
<accession>A0A4T0INM3</accession>
<evidence type="ECO:0000256" key="3">
    <source>
        <dbReference type="ARBA" id="ARBA00022942"/>
    </source>
</evidence>
<evidence type="ECO:0000313" key="8">
    <source>
        <dbReference type="Proteomes" id="UP000306954"/>
    </source>
</evidence>
<evidence type="ECO:0000313" key="7">
    <source>
        <dbReference type="EMBL" id="TIB42361.1"/>
    </source>
</evidence>
<dbReference type="Pfam" id="PF13012">
    <property type="entry name" value="MitMem_reg"/>
    <property type="match status" value="1"/>
</dbReference>
<organism evidence="6 8">
    <name type="scientific">Wallemia ichthyophaga</name>
    <dbReference type="NCBI Taxonomy" id="245174"/>
    <lineage>
        <taxon>Eukaryota</taxon>
        <taxon>Fungi</taxon>
        <taxon>Dikarya</taxon>
        <taxon>Basidiomycota</taxon>
        <taxon>Wallemiomycotina</taxon>
        <taxon>Wallemiomycetes</taxon>
        <taxon>Wallemiales</taxon>
        <taxon>Wallemiaceae</taxon>
        <taxon>Wallemia</taxon>
    </lineage>
</organism>
<name>A0A4T0INM3_WALIC</name>
<evidence type="ECO:0000256" key="2">
    <source>
        <dbReference type="ARBA" id="ARBA00008568"/>
    </source>
</evidence>
<evidence type="ECO:0000259" key="5">
    <source>
        <dbReference type="PROSITE" id="PS50249"/>
    </source>
</evidence>
<evidence type="ECO:0000313" key="6">
    <source>
        <dbReference type="EMBL" id="TIB10908.1"/>
    </source>
</evidence>
<evidence type="ECO:0000313" key="9">
    <source>
        <dbReference type="Proteomes" id="UP000310689"/>
    </source>
</evidence>
<dbReference type="Pfam" id="PF01398">
    <property type="entry name" value="JAB"/>
    <property type="match status" value="1"/>
</dbReference>
<dbReference type="GO" id="GO:0008237">
    <property type="term" value="F:metallopeptidase activity"/>
    <property type="evidence" value="ECO:0007669"/>
    <property type="project" value="InterPro"/>
</dbReference>
<reference evidence="8 9" key="1">
    <citation type="submission" date="2019-03" db="EMBL/GenBank/DDBJ databases">
        <title>Sequencing 23 genomes of Wallemia ichthyophaga.</title>
        <authorList>
            <person name="Gostincar C."/>
        </authorList>
    </citation>
    <scope>NUCLEOTIDE SEQUENCE [LARGE SCALE GENOMIC DNA]</scope>
    <source>
        <strain evidence="7 9">EXF-6200</strain>
        <strain evidence="6 8">EXF-8621</strain>
    </source>
</reference>
<feature type="region of interest" description="Disordered" evidence="4">
    <location>
        <begin position="1"/>
        <end position="37"/>
    </location>
</feature>
<feature type="region of interest" description="Disordered" evidence="4">
    <location>
        <begin position="185"/>
        <end position="208"/>
    </location>
</feature>
<feature type="region of interest" description="Disordered" evidence="4">
    <location>
        <begin position="220"/>
        <end position="281"/>
    </location>
</feature>
<feature type="region of interest" description="Disordered" evidence="4">
    <location>
        <begin position="746"/>
        <end position="779"/>
    </location>
</feature>
<dbReference type="PROSITE" id="PS50249">
    <property type="entry name" value="MPN"/>
    <property type="match status" value="1"/>
</dbReference>
<feature type="compositionally biased region" description="Polar residues" evidence="4">
    <location>
        <begin position="270"/>
        <end position="281"/>
    </location>
</feature>
<feature type="compositionally biased region" description="Polar residues" evidence="4">
    <location>
        <begin position="341"/>
        <end position="350"/>
    </location>
</feature>
<dbReference type="InterPro" id="IPR033858">
    <property type="entry name" value="MPN_RPN7_8"/>
</dbReference>
<dbReference type="PANTHER" id="PTHR10540">
    <property type="entry name" value="EUKARYOTIC TRANSLATION INITIATION FACTOR 3 SUBUNIT F-RELATED"/>
    <property type="match status" value="1"/>
</dbReference>
<dbReference type="SMART" id="SM00232">
    <property type="entry name" value="JAB_MPN"/>
    <property type="match status" value="1"/>
</dbReference>
<dbReference type="InterPro" id="IPR037518">
    <property type="entry name" value="MPN"/>
</dbReference>
<feature type="compositionally biased region" description="Basic residues" evidence="4">
    <location>
        <begin position="351"/>
        <end position="363"/>
    </location>
</feature>
<dbReference type="InterPro" id="IPR024969">
    <property type="entry name" value="EIF3F/CSN6-like_C"/>
</dbReference>
<protein>
    <recommendedName>
        <fullName evidence="5">MPN domain-containing protein</fullName>
    </recommendedName>
</protein>
<comment type="function">
    <text evidence="1">Acts as a regulatory subunit of the 26S proteasome which is involved in the ATP-dependent degradation of ubiquitinated proteins.</text>
</comment>
<keyword evidence="3" id="KW-0647">Proteasome</keyword>
<dbReference type="Gene3D" id="3.40.140.10">
    <property type="entry name" value="Cytidine Deaminase, domain 2"/>
    <property type="match status" value="1"/>
</dbReference>
<dbReference type="Proteomes" id="UP000310689">
    <property type="component" value="Unassembled WGS sequence"/>
</dbReference>
<dbReference type="GO" id="GO:0005838">
    <property type="term" value="C:proteasome regulatory particle"/>
    <property type="evidence" value="ECO:0007669"/>
    <property type="project" value="InterPro"/>
</dbReference>